<reference evidence="1 2" key="1">
    <citation type="submission" date="2019-03" db="EMBL/GenBank/DDBJ databases">
        <title>Genomic Encyclopedia of Type Strains, Phase IV (KMG-IV): sequencing the most valuable type-strain genomes for metagenomic binning, comparative biology and taxonomic classification.</title>
        <authorList>
            <person name="Goeker M."/>
        </authorList>
    </citation>
    <scope>NUCLEOTIDE SEQUENCE [LARGE SCALE GENOMIC DNA]</scope>
    <source>
        <strain evidence="1 2">DSM 16380</strain>
    </source>
</reference>
<name>A0A4R2N9C7_9PAST</name>
<evidence type="ECO:0008006" key="3">
    <source>
        <dbReference type="Google" id="ProtNLM"/>
    </source>
</evidence>
<protein>
    <recommendedName>
        <fullName evidence="3">N-6 DNA methylase</fullName>
    </recommendedName>
</protein>
<comment type="caution">
    <text evidence="1">The sequence shown here is derived from an EMBL/GenBank/DDBJ whole genome shotgun (WGS) entry which is preliminary data.</text>
</comment>
<evidence type="ECO:0000313" key="1">
    <source>
        <dbReference type="EMBL" id="TCP17617.1"/>
    </source>
</evidence>
<proteinExistence type="predicted"/>
<dbReference type="EMBL" id="SLXJ01000005">
    <property type="protein sequence ID" value="TCP17617.1"/>
    <property type="molecule type" value="Genomic_DNA"/>
</dbReference>
<dbReference type="SUPFAM" id="SSF53335">
    <property type="entry name" value="S-adenosyl-L-methionine-dependent methyltransferases"/>
    <property type="match status" value="1"/>
</dbReference>
<evidence type="ECO:0000313" key="2">
    <source>
        <dbReference type="Proteomes" id="UP000295537"/>
    </source>
</evidence>
<keyword evidence="2" id="KW-1185">Reference proteome</keyword>
<sequence>MKLEHFNEVMEWWHNRQAIEIDGFDKARCYSYQEIADRQFNIDLCGFPHEEEEILPPDELIANYQQKRTALNADIDRILGEITQILGIKL</sequence>
<organism evidence="1 2">
    <name type="scientific">Nicoletella semolina</name>
    <dbReference type="NCBI Taxonomy" id="271160"/>
    <lineage>
        <taxon>Bacteria</taxon>
        <taxon>Pseudomonadati</taxon>
        <taxon>Pseudomonadota</taxon>
        <taxon>Gammaproteobacteria</taxon>
        <taxon>Pasteurellales</taxon>
        <taxon>Pasteurellaceae</taxon>
        <taxon>Nicoletella</taxon>
    </lineage>
</organism>
<dbReference type="AlphaFoldDB" id="A0A4R2N9C7"/>
<accession>A0A4R2N9C7</accession>
<gene>
    <name evidence="1" type="ORF">EV693_10585</name>
</gene>
<dbReference type="InterPro" id="IPR029063">
    <property type="entry name" value="SAM-dependent_MTases_sf"/>
</dbReference>
<dbReference type="Proteomes" id="UP000295537">
    <property type="component" value="Unassembled WGS sequence"/>
</dbReference>